<dbReference type="InterPro" id="IPR000682">
    <property type="entry name" value="PCMT"/>
</dbReference>
<dbReference type="InterPro" id="IPR029063">
    <property type="entry name" value="SAM-dependent_MTases_sf"/>
</dbReference>
<reference evidence="10 11" key="1">
    <citation type="submission" date="2022-08" db="EMBL/GenBank/DDBJ databases">
        <title>Proteogenomics of the novel Dehalobacterium formicoaceticum strain EZ94 highlights a key role of methyltransferases during anaerobic dichloromethane degradation.</title>
        <authorList>
            <person name="Wasmund K."/>
        </authorList>
    </citation>
    <scope>NUCLEOTIDE SEQUENCE [LARGE SCALE GENOMIC DNA]</scope>
    <source>
        <strain evidence="10 11">EZ94</strain>
    </source>
</reference>
<accession>A0ABT1Y659</accession>
<dbReference type="EC" id="2.1.1.77" evidence="3 9"/>
<keyword evidence="7 10" id="KW-0808">Transferase</keyword>
<name>A0ABT1Y659_9FIRM</name>
<dbReference type="PANTHER" id="PTHR11579:SF0">
    <property type="entry name" value="PROTEIN-L-ISOASPARTATE(D-ASPARTATE) O-METHYLTRANSFERASE"/>
    <property type="match status" value="1"/>
</dbReference>
<dbReference type="PROSITE" id="PS01279">
    <property type="entry name" value="PCMT"/>
    <property type="match status" value="1"/>
</dbReference>
<dbReference type="RefSeq" id="WP_089611879.1">
    <property type="nucleotide sequence ID" value="NZ_CP022121.1"/>
</dbReference>
<evidence type="ECO:0000256" key="6">
    <source>
        <dbReference type="ARBA" id="ARBA00022603"/>
    </source>
</evidence>
<comment type="subcellular location">
    <subcellularLocation>
        <location evidence="1">Cytoplasm</location>
    </subcellularLocation>
</comment>
<keyword evidence="8" id="KW-0949">S-adenosyl-L-methionine</keyword>
<dbReference type="Proteomes" id="UP001524944">
    <property type="component" value="Unassembled WGS sequence"/>
</dbReference>
<sequence length="201" mass="22642">MNYHDLLAFYGTLDRSYFIDNENKKYAHMDQALPIGHEQTISQPSLVLKMTEELNPDKTCKVLEIGTGSGYQTALLAEFSQTVFTMERIKELSEKAMERLGKLGYSNIFFAIGDGSEGWKEHAPYDRIMVTAAAEKIPDELVNQLKPGGRMIIPVGPQGNQELKLITKDSDGTMHDETLLRVTFVEMKGKYGWESSAKKDK</sequence>
<evidence type="ECO:0000313" key="10">
    <source>
        <dbReference type="EMBL" id="MCR6546363.1"/>
    </source>
</evidence>
<comment type="similarity">
    <text evidence="2">Belongs to the methyltransferase superfamily. L-isoaspartyl/D-aspartyl protein methyltransferase family.</text>
</comment>
<dbReference type="GO" id="GO:0004719">
    <property type="term" value="F:protein-L-isoaspartate (D-aspartate) O-methyltransferase activity"/>
    <property type="evidence" value="ECO:0007669"/>
    <property type="project" value="UniProtKB-EC"/>
</dbReference>
<dbReference type="SUPFAM" id="SSF53335">
    <property type="entry name" value="S-adenosyl-L-methionine-dependent methyltransferases"/>
    <property type="match status" value="1"/>
</dbReference>
<keyword evidence="11" id="KW-1185">Reference proteome</keyword>
<evidence type="ECO:0000256" key="3">
    <source>
        <dbReference type="ARBA" id="ARBA00011890"/>
    </source>
</evidence>
<evidence type="ECO:0000313" key="11">
    <source>
        <dbReference type="Proteomes" id="UP001524944"/>
    </source>
</evidence>
<evidence type="ECO:0000256" key="7">
    <source>
        <dbReference type="ARBA" id="ARBA00022679"/>
    </source>
</evidence>
<evidence type="ECO:0000256" key="2">
    <source>
        <dbReference type="ARBA" id="ARBA00005369"/>
    </source>
</evidence>
<protein>
    <recommendedName>
        <fullName evidence="4 9">Protein-L-isoaspartate O-methyltransferase</fullName>
        <ecNumber evidence="3 9">2.1.1.77</ecNumber>
    </recommendedName>
</protein>
<proteinExistence type="inferred from homology"/>
<dbReference type="NCBIfam" id="NF001453">
    <property type="entry name" value="PRK00312.1"/>
    <property type="match status" value="1"/>
</dbReference>
<evidence type="ECO:0000256" key="9">
    <source>
        <dbReference type="NCBIfam" id="TIGR00080"/>
    </source>
</evidence>
<comment type="caution">
    <text evidence="10">The sequence shown here is derived from an EMBL/GenBank/DDBJ whole genome shotgun (WGS) entry which is preliminary data.</text>
</comment>
<dbReference type="NCBIfam" id="TIGR00080">
    <property type="entry name" value="pimt"/>
    <property type="match status" value="1"/>
</dbReference>
<gene>
    <name evidence="10" type="ORF">NVS47_12730</name>
</gene>
<dbReference type="PANTHER" id="PTHR11579">
    <property type="entry name" value="PROTEIN-L-ISOASPARTATE O-METHYLTRANSFERASE"/>
    <property type="match status" value="1"/>
</dbReference>
<dbReference type="CDD" id="cd02440">
    <property type="entry name" value="AdoMet_MTases"/>
    <property type="match status" value="1"/>
</dbReference>
<dbReference type="Pfam" id="PF01135">
    <property type="entry name" value="PCMT"/>
    <property type="match status" value="1"/>
</dbReference>
<dbReference type="GO" id="GO:0032259">
    <property type="term" value="P:methylation"/>
    <property type="evidence" value="ECO:0007669"/>
    <property type="project" value="UniProtKB-KW"/>
</dbReference>
<dbReference type="Gene3D" id="3.40.50.150">
    <property type="entry name" value="Vaccinia Virus protein VP39"/>
    <property type="match status" value="1"/>
</dbReference>
<organism evidence="10 11">
    <name type="scientific">Dehalobacterium formicoaceticum</name>
    <dbReference type="NCBI Taxonomy" id="51515"/>
    <lineage>
        <taxon>Bacteria</taxon>
        <taxon>Bacillati</taxon>
        <taxon>Bacillota</taxon>
        <taxon>Clostridia</taxon>
        <taxon>Eubacteriales</taxon>
        <taxon>Peptococcaceae</taxon>
        <taxon>Dehalobacterium</taxon>
    </lineage>
</organism>
<keyword evidence="5" id="KW-0963">Cytoplasm</keyword>
<evidence type="ECO:0000256" key="8">
    <source>
        <dbReference type="ARBA" id="ARBA00022691"/>
    </source>
</evidence>
<evidence type="ECO:0000256" key="5">
    <source>
        <dbReference type="ARBA" id="ARBA00022490"/>
    </source>
</evidence>
<evidence type="ECO:0000256" key="4">
    <source>
        <dbReference type="ARBA" id="ARBA00013346"/>
    </source>
</evidence>
<keyword evidence="6 10" id="KW-0489">Methyltransferase</keyword>
<dbReference type="EMBL" id="JANPWE010000006">
    <property type="protein sequence ID" value="MCR6546363.1"/>
    <property type="molecule type" value="Genomic_DNA"/>
</dbReference>
<evidence type="ECO:0000256" key="1">
    <source>
        <dbReference type="ARBA" id="ARBA00004496"/>
    </source>
</evidence>